<dbReference type="Gene3D" id="3.40.30.10">
    <property type="entry name" value="Glutaredoxin"/>
    <property type="match status" value="1"/>
</dbReference>
<protein>
    <submittedName>
        <fullName evidence="2">Thioredoxin family protein</fullName>
    </submittedName>
</protein>
<dbReference type="Pfam" id="PF00578">
    <property type="entry name" value="AhpC-TSA"/>
    <property type="match status" value="1"/>
</dbReference>
<dbReference type="GO" id="GO:0016491">
    <property type="term" value="F:oxidoreductase activity"/>
    <property type="evidence" value="ECO:0007669"/>
    <property type="project" value="InterPro"/>
</dbReference>
<dbReference type="PANTHER" id="PTHR42852:SF18">
    <property type="entry name" value="CHROMOSOME UNDETERMINED SCAFFOLD_47, WHOLE GENOME SHOTGUN SEQUENCE"/>
    <property type="match status" value="1"/>
</dbReference>
<organism evidence="2">
    <name type="scientific">hydrothermal vent metagenome</name>
    <dbReference type="NCBI Taxonomy" id="652676"/>
    <lineage>
        <taxon>unclassified sequences</taxon>
        <taxon>metagenomes</taxon>
        <taxon>ecological metagenomes</taxon>
    </lineage>
</organism>
<dbReference type="InterPro" id="IPR050553">
    <property type="entry name" value="Thioredoxin_ResA/DsbE_sf"/>
</dbReference>
<gene>
    <name evidence="2" type="ORF">MNBD_GAMMA17-1915</name>
</gene>
<evidence type="ECO:0000259" key="1">
    <source>
        <dbReference type="PROSITE" id="PS51352"/>
    </source>
</evidence>
<dbReference type="InterPro" id="IPR036249">
    <property type="entry name" value="Thioredoxin-like_sf"/>
</dbReference>
<proteinExistence type="predicted"/>
<sequence>MQDLPKVAVVFLAILFSSTVFSAGIAPDFELEGLNGKVKLSEYKGKVVYLDFWASWCGPCRKSFPWLNEMQTRLKKKGFRVVAVNLDTKKTDADKFLRELKPNFDIAFDPSGDVADMYELQGMPSAYLIDRNGELHSAHIGFREKDIPLLEREIEALLNRTKKMK</sequence>
<dbReference type="GO" id="GO:0016209">
    <property type="term" value="F:antioxidant activity"/>
    <property type="evidence" value="ECO:0007669"/>
    <property type="project" value="InterPro"/>
</dbReference>
<dbReference type="CDD" id="cd02966">
    <property type="entry name" value="TlpA_like_family"/>
    <property type="match status" value="1"/>
</dbReference>
<feature type="domain" description="Thioredoxin" evidence="1">
    <location>
        <begin position="20"/>
        <end position="159"/>
    </location>
</feature>
<dbReference type="PROSITE" id="PS51352">
    <property type="entry name" value="THIOREDOXIN_2"/>
    <property type="match status" value="1"/>
</dbReference>
<reference evidence="2" key="1">
    <citation type="submission" date="2018-06" db="EMBL/GenBank/DDBJ databases">
        <authorList>
            <person name="Zhirakovskaya E."/>
        </authorList>
    </citation>
    <scope>NUCLEOTIDE SEQUENCE</scope>
</reference>
<dbReference type="EMBL" id="UOFQ01000058">
    <property type="protein sequence ID" value="VAW87093.1"/>
    <property type="molecule type" value="Genomic_DNA"/>
</dbReference>
<accession>A0A3B0ZFV6</accession>
<dbReference type="InterPro" id="IPR013766">
    <property type="entry name" value="Thioredoxin_domain"/>
</dbReference>
<dbReference type="SUPFAM" id="SSF52833">
    <property type="entry name" value="Thioredoxin-like"/>
    <property type="match status" value="1"/>
</dbReference>
<dbReference type="AlphaFoldDB" id="A0A3B0ZFV6"/>
<dbReference type="PANTHER" id="PTHR42852">
    <property type="entry name" value="THIOL:DISULFIDE INTERCHANGE PROTEIN DSBE"/>
    <property type="match status" value="1"/>
</dbReference>
<name>A0A3B0ZFV6_9ZZZZ</name>
<evidence type="ECO:0000313" key="2">
    <source>
        <dbReference type="EMBL" id="VAW87093.1"/>
    </source>
</evidence>
<dbReference type="InterPro" id="IPR000866">
    <property type="entry name" value="AhpC/TSA"/>
</dbReference>